<keyword evidence="1" id="KW-0732">Signal</keyword>
<evidence type="ECO:0000313" key="3">
    <source>
        <dbReference type="EMBL" id="CAD9589378.1"/>
    </source>
</evidence>
<evidence type="ECO:0000256" key="1">
    <source>
        <dbReference type="SAM" id="SignalP"/>
    </source>
</evidence>
<proteinExistence type="predicted"/>
<accession>A0A7S2PCN6</accession>
<feature type="domain" description="ShKT" evidence="2">
    <location>
        <begin position="52"/>
        <end position="86"/>
    </location>
</feature>
<dbReference type="EMBL" id="HBGY01020428">
    <property type="protein sequence ID" value="CAD9589378.1"/>
    <property type="molecule type" value="Transcribed_RNA"/>
</dbReference>
<dbReference type="Gene3D" id="1.10.10.1940">
    <property type="match status" value="1"/>
</dbReference>
<feature type="signal peptide" evidence="1">
    <location>
        <begin position="1"/>
        <end position="30"/>
    </location>
</feature>
<dbReference type="Pfam" id="PF01549">
    <property type="entry name" value="ShK"/>
    <property type="match status" value="2"/>
</dbReference>
<dbReference type="AlphaFoldDB" id="A0A7S2PCN6"/>
<protein>
    <recommendedName>
        <fullName evidence="2">ShKT domain-containing protein</fullName>
    </recommendedName>
</protein>
<evidence type="ECO:0000259" key="2">
    <source>
        <dbReference type="PROSITE" id="PS51670"/>
    </source>
</evidence>
<gene>
    <name evidence="3" type="ORF">LDAN0321_LOCUS12875</name>
</gene>
<organism evidence="3">
    <name type="scientific">Leptocylindrus danicus</name>
    <dbReference type="NCBI Taxonomy" id="163516"/>
    <lineage>
        <taxon>Eukaryota</taxon>
        <taxon>Sar</taxon>
        <taxon>Stramenopiles</taxon>
        <taxon>Ochrophyta</taxon>
        <taxon>Bacillariophyta</taxon>
        <taxon>Coscinodiscophyceae</taxon>
        <taxon>Chaetocerotophycidae</taxon>
        <taxon>Leptocylindrales</taxon>
        <taxon>Leptocylindraceae</taxon>
        <taxon>Leptocylindrus</taxon>
    </lineage>
</organism>
<dbReference type="PROSITE" id="PS51670">
    <property type="entry name" value="SHKT"/>
    <property type="match status" value="1"/>
</dbReference>
<dbReference type="SMART" id="SM00254">
    <property type="entry name" value="ShKT"/>
    <property type="match status" value="2"/>
</dbReference>
<dbReference type="InterPro" id="IPR003582">
    <property type="entry name" value="ShKT_dom"/>
</dbReference>
<sequence length="182" mass="20740">MNYLRQSSRKTNSPMMLMLTILMIVHVVYGNSGGYCVDGNCGPDGSAQFELCVDENPSCSEWAKNGDCEKSPEYMQAFCRASCEFCVDESDFEDDIEQQLDFGNEEDRVNNRVHHDKMTAYFHNVINVNPKFSKIRGRCVNKHKRCVYGAARGFCETREEMMKHVGCAKACLSCGEWLLKRT</sequence>
<feature type="chain" id="PRO_5031531018" description="ShKT domain-containing protein" evidence="1">
    <location>
        <begin position="31"/>
        <end position="182"/>
    </location>
</feature>
<reference evidence="3" key="1">
    <citation type="submission" date="2021-01" db="EMBL/GenBank/DDBJ databases">
        <authorList>
            <person name="Corre E."/>
            <person name="Pelletier E."/>
            <person name="Niang G."/>
            <person name="Scheremetjew M."/>
            <person name="Finn R."/>
            <person name="Kale V."/>
            <person name="Holt S."/>
            <person name="Cochrane G."/>
            <person name="Meng A."/>
            <person name="Brown T."/>
            <person name="Cohen L."/>
        </authorList>
    </citation>
    <scope>NUCLEOTIDE SEQUENCE</scope>
    <source>
        <strain evidence="3">B650</strain>
    </source>
</reference>
<name>A0A7S2PCN6_9STRA</name>